<protein>
    <submittedName>
        <fullName evidence="1">Uncharacterized protein</fullName>
    </submittedName>
</protein>
<comment type="caution">
    <text evidence="1">The sequence shown here is derived from an EMBL/GenBank/DDBJ whole genome shotgun (WGS) entry which is preliminary data.</text>
</comment>
<name>A0AAE1DEQ4_9GAST</name>
<keyword evidence="2" id="KW-1185">Reference proteome</keyword>
<gene>
    <name evidence="1" type="ORF">RRG08_053929</name>
</gene>
<dbReference type="AlphaFoldDB" id="A0AAE1DEQ4"/>
<sequence>MNVIARSVDLNRAERYVTDSLLKAEQCDELFKLTEDLQTEPQGSQIFTLKKAQQMLEADPSEDTEASLRLLSRSAEVVRHYTQRYLNPDMDYYLKKITFVCWPPSEGEGCNKVVRHYTQRYLNPDMDYYLKKITFVCWPPSEGEGCNKVVRHYTQRYLNPDMDYYLKKITFVCWPPSEGEGCNKVVRHYTQRYLNPDMDYYLKKITFVCWPPSEGEGCNKVVRHYTQRYLNPDMDYYLKKITFVCWPPSEEDERKCYPQEDGSCIKFEDMSDELYRDLYTTVTFLHTADDDSDFLFLNEEKGIDGTFGLRCGRTIGFNTGDRHTLNIPKSGSKRCAMVLKYTLDRKEDDKDYRNLLAMLHRVNELRMATVEQKPEVVLKKFADAGVFTLLFDF</sequence>
<accession>A0AAE1DEQ4</accession>
<dbReference type="PANTHER" id="PTHR14049">
    <property type="entry name" value="LEPRECAN 1"/>
    <property type="match status" value="1"/>
</dbReference>
<dbReference type="InterPro" id="IPR039575">
    <property type="entry name" value="P3H"/>
</dbReference>
<evidence type="ECO:0000313" key="1">
    <source>
        <dbReference type="EMBL" id="KAK3767969.1"/>
    </source>
</evidence>
<evidence type="ECO:0000313" key="2">
    <source>
        <dbReference type="Proteomes" id="UP001283361"/>
    </source>
</evidence>
<organism evidence="1 2">
    <name type="scientific">Elysia crispata</name>
    <name type="common">lettuce slug</name>
    <dbReference type="NCBI Taxonomy" id="231223"/>
    <lineage>
        <taxon>Eukaryota</taxon>
        <taxon>Metazoa</taxon>
        <taxon>Spiralia</taxon>
        <taxon>Lophotrochozoa</taxon>
        <taxon>Mollusca</taxon>
        <taxon>Gastropoda</taxon>
        <taxon>Heterobranchia</taxon>
        <taxon>Euthyneura</taxon>
        <taxon>Panpulmonata</taxon>
        <taxon>Sacoglossa</taxon>
        <taxon>Placobranchoidea</taxon>
        <taxon>Plakobranchidae</taxon>
        <taxon>Elysia</taxon>
    </lineage>
</organism>
<reference evidence="1" key="1">
    <citation type="journal article" date="2023" name="G3 (Bethesda)">
        <title>A reference genome for the long-term kleptoplast-retaining sea slug Elysia crispata morphotype clarki.</title>
        <authorList>
            <person name="Eastman K.E."/>
            <person name="Pendleton A.L."/>
            <person name="Shaikh M.A."/>
            <person name="Suttiyut T."/>
            <person name="Ogas R."/>
            <person name="Tomko P."/>
            <person name="Gavelis G."/>
            <person name="Widhalm J.R."/>
            <person name="Wisecaver J.H."/>
        </authorList>
    </citation>
    <scope>NUCLEOTIDE SEQUENCE</scope>
    <source>
        <strain evidence="1">ECLA1</strain>
    </source>
</reference>
<dbReference type="Proteomes" id="UP001283361">
    <property type="component" value="Unassembled WGS sequence"/>
</dbReference>
<proteinExistence type="predicted"/>
<dbReference type="GO" id="GO:0032963">
    <property type="term" value="P:collagen metabolic process"/>
    <property type="evidence" value="ECO:0007669"/>
    <property type="project" value="InterPro"/>
</dbReference>
<dbReference type="PANTHER" id="PTHR14049:SF9">
    <property type="entry name" value="PROCOLLAGEN-PROLINE 3-DIOXYGENASE"/>
    <property type="match status" value="1"/>
</dbReference>
<dbReference type="EMBL" id="JAWDGP010004090">
    <property type="protein sequence ID" value="KAK3767969.1"/>
    <property type="molecule type" value="Genomic_DNA"/>
</dbReference>